<dbReference type="Gene3D" id="3.40.1280.10">
    <property type="match status" value="1"/>
</dbReference>
<dbReference type="GO" id="GO:0070475">
    <property type="term" value="P:rRNA base methylation"/>
    <property type="evidence" value="ECO:0007669"/>
    <property type="project" value="TreeGrafter"/>
</dbReference>
<evidence type="ECO:0000256" key="1">
    <source>
        <dbReference type="ARBA" id="ARBA00004496"/>
    </source>
</evidence>
<dbReference type="InterPro" id="IPR029026">
    <property type="entry name" value="tRNA_m1G_MTases_N"/>
</dbReference>
<evidence type="ECO:0000259" key="11">
    <source>
        <dbReference type="Pfam" id="PF04452"/>
    </source>
</evidence>
<dbReference type="PIRSF" id="PIRSF015601">
    <property type="entry name" value="MTase_slr0722"/>
    <property type="match status" value="1"/>
</dbReference>
<comment type="similarity">
    <text evidence="2 10">Belongs to the RNA methyltransferase RsmE family.</text>
</comment>
<keyword evidence="5 10" id="KW-0489">Methyltransferase</keyword>
<organism evidence="13 14">
    <name type="scientific">Silvanigrella aquatica</name>
    <dbReference type="NCBI Taxonomy" id="1915309"/>
    <lineage>
        <taxon>Bacteria</taxon>
        <taxon>Pseudomonadati</taxon>
        <taxon>Bdellovibrionota</taxon>
        <taxon>Oligoflexia</taxon>
        <taxon>Silvanigrellales</taxon>
        <taxon>Silvanigrellaceae</taxon>
        <taxon>Silvanigrella</taxon>
    </lineage>
</organism>
<keyword evidence="7 10" id="KW-0949">S-adenosyl-L-methionine</keyword>
<dbReference type="AlphaFoldDB" id="A0A1L4D3K2"/>
<dbReference type="RefSeq" id="WP_148698505.1">
    <property type="nucleotide sequence ID" value="NZ_CP017834.1"/>
</dbReference>
<evidence type="ECO:0000256" key="8">
    <source>
        <dbReference type="ARBA" id="ARBA00025699"/>
    </source>
</evidence>
<dbReference type="Pfam" id="PF04452">
    <property type="entry name" value="Methyltrans_RNA"/>
    <property type="match status" value="1"/>
</dbReference>
<dbReference type="PANTHER" id="PTHR30027">
    <property type="entry name" value="RIBOSOMAL RNA SMALL SUBUNIT METHYLTRANSFERASE E"/>
    <property type="match status" value="1"/>
</dbReference>
<dbReference type="GO" id="GO:0005737">
    <property type="term" value="C:cytoplasm"/>
    <property type="evidence" value="ECO:0007669"/>
    <property type="project" value="UniProtKB-SubCell"/>
</dbReference>
<evidence type="ECO:0000256" key="5">
    <source>
        <dbReference type="ARBA" id="ARBA00022603"/>
    </source>
</evidence>
<keyword evidence="14" id="KW-1185">Reference proteome</keyword>
<comment type="subcellular location">
    <subcellularLocation>
        <location evidence="1 10">Cytoplasm</location>
    </subcellularLocation>
</comment>
<gene>
    <name evidence="13" type="ORF">AXG55_12910</name>
</gene>
<dbReference type="InterPro" id="IPR046886">
    <property type="entry name" value="RsmE_MTase_dom"/>
</dbReference>
<dbReference type="EC" id="2.1.1.193" evidence="10"/>
<evidence type="ECO:0000256" key="9">
    <source>
        <dbReference type="ARBA" id="ARBA00047944"/>
    </source>
</evidence>
<dbReference type="OrthoDB" id="9815641at2"/>
<sequence>MSIQKQQWTLISYDLNENNSSLTLKGDEHHYAYHVLRLKEEDKVEITNCHGLKAEGIVTLANKKELNLNINKATHFKKITPEISLWLAMPKPTTLDEVISNASEMGADNIHIFKSDKAASKAPLKLEKAKQLSFEATRISKSAYASEIFYYEGLDLFFNQHVKNSKTNKLVLFCDESHVYEGKIKNSIFKEIQKNFKNENDEICVLIGPEASFSEREREFIKNNLNCISVSLGNNILRVPNATASALGIVVNFRNDL</sequence>
<dbReference type="STRING" id="1915309.AXG55_12910"/>
<feature type="domain" description="Ribosomal RNA small subunit methyltransferase E methyltransferase" evidence="11">
    <location>
        <begin position="81"/>
        <end position="250"/>
    </location>
</feature>
<dbReference type="InterPro" id="IPR015947">
    <property type="entry name" value="PUA-like_sf"/>
</dbReference>
<dbReference type="InterPro" id="IPR006700">
    <property type="entry name" value="RsmE"/>
</dbReference>
<dbReference type="GO" id="GO:0070042">
    <property type="term" value="F:rRNA (uridine-N3-)-methyltransferase activity"/>
    <property type="evidence" value="ECO:0007669"/>
    <property type="project" value="TreeGrafter"/>
</dbReference>
<feature type="domain" description="Ribosomal RNA small subunit methyltransferase E PUA-like" evidence="12">
    <location>
        <begin position="24"/>
        <end position="70"/>
    </location>
</feature>
<dbReference type="Proteomes" id="UP000184731">
    <property type="component" value="Chromosome"/>
</dbReference>
<evidence type="ECO:0000313" key="13">
    <source>
        <dbReference type="EMBL" id="APJ04747.1"/>
    </source>
</evidence>
<comment type="function">
    <text evidence="8 10">Specifically methylates the N3 position of the uracil ring of uridine 1498 (m3U1498) in 16S rRNA. Acts on the fully assembled 30S ribosomal subunit.</text>
</comment>
<evidence type="ECO:0000256" key="3">
    <source>
        <dbReference type="ARBA" id="ARBA00022490"/>
    </source>
</evidence>
<evidence type="ECO:0000256" key="7">
    <source>
        <dbReference type="ARBA" id="ARBA00022691"/>
    </source>
</evidence>
<keyword evidence="6 10" id="KW-0808">Transferase</keyword>
<dbReference type="SUPFAM" id="SSF88697">
    <property type="entry name" value="PUA domain-like"/>
    <property type="match status" value="1"/>
</dbReference>
<evidence type="ECO:0000256" key="6">
    <source>
        <dbReference type="ARBA" id="ARBA00022679"/>
    </source>
</evidence>
<accession>A0A1L4D3K2</accession>
<protein>
    <recommendedName>
        <fullName evidence="10">Ribosomal RNA small subunit methyltransferase E</fullName>
        <ecNumber evidence="10">2.1.1.193</ecNumber>
    </recommendedName>
</protein>
<dbReference type="InterPro" id="IPR029028">
    <property type="entry name" value="Alpha/beta_knot_MTases"/>
</dbReference>
<dbReference type="Pfam" id="PF20260">
    <property type="entry name" value="PUA_4"/>
    <property type="match status" value="1"/>
</dbReference>
<evidence type="ECO:0000259" key="12">
    <source>
        <dbReference type="Pfam" id="PF20260"/>
    </source>
</evidence>
<evidence type="ECO:0000256" key="4">
    <source>
        <dbReference type="ARBA" id="ARBA00022552"/>
    </source>
</evidence>
<evidence type="ECO:0000313" key="14">
    <source>
        <dbReference type="Proteomes" id="UP000184731"/>
    </source>
</evidence>
<dbReference type="NCBIfam" id="TIGR00046">
    <property type="entry name" value="RsmE family RNA methyltransferase"/>
    <property type="match status" value="1"/>
</dbReference>
<proteinExistence type="inferred from homology"/>
<keyword evidence="4 10" id="KW-0698">rRNA processing</keyword>
<dbReference type="KEGG" id="saqi:AXG55_12910"/>
<dbReference type="InterPro" id="IPR046887">
    <property type="entry name" value="RsmE_PUA-like"/>
</dbReference>
<dbReference type="EMBL" id="CP017834">
    <property type="protein sequence ID" value="APJ04747.1"/>
    <property type="molecule type" value="Genomic_DNA"/>
</dbReference>
<dbReference type="SUPFAM" id="SSF75217">
    <property type="entry name" value="alpha/beta knot"/>
    <property type="match status" value="1"/>
</dbReference>
<comment type="catalytic activity">
    <reaction evidence="9 10">
        <text>uridine(1498) in 16S rRNA + S-adenosyl-L-methionine = N(3)-methyluridine(1498) in 16S rRNA + S-adenosyl-L-homocysteine + H(+)</text>
        <dbReference type="Rhea" id="RHEA:42920"/>
        <dbReference type="Rhea" id="RHEA-COMP:10283"/>
        <dbReference type="Rhea" id="RHEA-COMP:10284"/>
        <dbReference type="ChEBI" id="CHEBI:15378"/>
        <dbReference type="ChEBI" id="CHEBI:57856"/>
        <dbReference type="ChEBI" id="CHEBI:59789"/>
        <dbReference type="ChEBI" id="CHEBI:65315"/>
        <dbReference type="ChEBI" id="CHEBI:74502"/>
        <dbReference type="EC" id="2.1.1.193"/>
    </reaction>
</comment>
<reference evidence="13 14" key="1">
    <citation type="submission" date="2016-10" db="EMBL/GenBank/DDBJ databases">
        <title>Silvanigrella aquatica sp. nov., isolated from a freshwater lake located in the Black Forest, Germany, description of Silvanigrellaceae fam. nov., Silvanigrellales ord. nov., reclassification of the order Bdellovibrionales in the class Oligoflexia, reclassification of the families Bacteriovoracaceae and Halobacteriovoraceae in the new order Bacteriovoracales ord. nov., and reclassification of the family Pseudobacteriovoracaceae in the order Oligoflexiales.</title>
        <authorList>
            <person name="Hahn M.W."/>
            <person name="Schmidt J."/>
            <person name="Koll U."/>
            <person name="Rohde M."/>
            <person name="Verbag S."/>
            <person name="Pitt A."/>
            <person name="Nakai R."/>
            <person name="Naganuma T."/>
            <person name="Lang E."/>
        </authorList>
    </citation>
    <scope>NUCLEOTIDE SEQUENCE [LARGE SCALE GENOMIC DNA]</scope>
    <source>
        <strain evidence="13 14">MWH-Nonnen-W8red</strain>
    </source>
</reference>
<evidence type="ECO:0000256" key="10">
    <source>
        <dbReference type="PIRNR" id="PIRNR015601"/>
    </source>
</evidence>
<dbReference type="PANTHER" id="PTHR30027:SF3">
    <property type="entry name" value="16S RRNA (URACIL(1498)-N(3))-METHYLTRANSFERASE"/>
    <property type="match status" value="1"/>
</dbReference>
<name>A0A1L4D3K2_9BACT</name>
<keyword evidence="3 10" id="KW-0963">Cytoplasm</keyword>
<evidence type="ECO:0000256" key="2">
    <source>
        <dbReference type="ARBA" id="ARBA00005528"/>
    </source>
</evidence>